<name>A0A2A4EQ76_9BURK</name>
<dbReference type="EMBL" id="MTZV01000006">
    <property type="protein sequence ID" value="PCE22316.1"/>
    <property type="molecule type" value="Genomic_DNA"/>
</dbReference>
<evidence type="ECO:0000313" key="2">
    <source>
        <dbReference type="Proteomes" id="UP000218022"/>
    </source>
</evidence>
<accession>A0A2A4EQ76</accession>
<comment type="caution">
    <text evidence="1">The sequence shown here is derived from an EMBL/GenBank/DDBJ whole genome shotgun (WGS) entry which is preliminary data.</text>
</comment>
<dbReference type="Proteomes" id="UP000218022">
    <property type="component" value="Unassembled WGS sequence"/>
</dbReference>
<gene>
    <name evidence="1" type="ORF">BWP39_21815</name>
</gene>
<sequence length="74" mass="8643">MRFIKITSAAIRCSQSMTQHPARQKLNPSTSHILFSRLVESAIKALIVKDESNPHNPHIFKRIRYLVLLTERFR</sequence>
<dbReference type="AlphaFoldDB" id="A0A2A4EQ76"/>
<protein>
    <submittedName>
        <fullName evidence="1">Uncharacterized protein</fullName>
    </submittedName>
</protein>
<proteinExistence type="predicted"/>
<organism evidence="1 2">
    <name type="scientific">Paraburkholderia acidicola</name>
    <dbReference type="NCBI Taxonomy" id="1912599"/>
    <lineage>
        <taxon>Bacteria</taxon>
        <taxon>Pseudomonadati</taxon>
        <taxon>Pseudomonadota</taxon>
        <taxon>Betaproteobacteria</taxon>
        <taxon>Burkholderiales</taxon>
        <taxon>Burkholderiaceae</taxon>
        <taxon>Paraburkholderia</taxon>
    </lineage>
</organism>
<reference evidence="1 2" key="1">
    <citation type="submission" date="2017-01" db="EMBL/GenBank/DDBJ databases">
        <title>Whole-Genome Shotgun Sequencing of Two beta-Proteobacterial Species in Search of the Bulgecin Biosynthetic Cluster.</title>
        <authorList>
            <person name="Horsman M.E."/>
            <person name="Marous D.R."/>
            <person name="Li R."/>
            <person name="Oliver R.A."/>
            <person name="Byun B."/>
            <person name="Emrich S.J."/>
            <person name="Boggess B."/>
            <person name="Townsend C.A."/>
            <person name="Mobashery S."/>
        </authorList>
    </citation>
    <scope>NUCLEOTIDE SEQUENCE [LARGE SCALE GENOMIC DNA]</scope>
    <source>
        <strain evidence="1 2">ATCC 31363</strain>
    </source>
</reference>
<evidence type="ECO:0000313" key="1">
    <source>
        <dbReference type="EMBL" id="PCE22316.1"/>
    </source>
</evidence>